<comment type="similarity">
    <text evidence="2">Belongs to the SELO family.</text>
</comment>
<dbReference type="GO" id="GO:0046872">
    <property type="term" value="F:metal ion binding"/>
    <property type="evidence" value="ECO:0007669"/>
    <property type="project" value="UniProtKB-KW"/>
</dbReference>
<keyword evidence="7" id="KW-0067">ATP-binding</keyword>
<dbReference type="Pfam" id="PF02696">
    <property type="entry name" value="SelO"/>
    <property type="match status" value="1"/>
</dbReference>
<evidence type="ECO:0000313" key="10">
    <source>
        <dbReference type="Proteomes" id="UP000694844"/>
    </source>
</evidence>
<reference evidence="10" key="1">
    <citation type="submission" date="2024-06" db="UniProtKB">
        <authorList>
            <consortium name="RefSeq"/>
        </authorList>
    </citation>
    <scope>NUCLEOTIDE SEQUENCE [LARGE SCALE GENOMIC DNA]</scope>
</reference>
<gene>
    <name evidence="11" type="primary">LOC111103139</name>
</gene>
<keyword evidence="8" id="KW-0460">Magnesium</keyword>
<evidence type="ECO:0000256" key="9">
    <source>
        <dbReference type="ARBA" id="ARBA00031547"/>
    </source>
</evidence>
<evidence type="ECO:0000256" key="5">
    <source>
        <dbReference type="ARBA" id="ARBA00022723"/>
    </source>
</evidence>
<keyword evidence="3" id="KW-0808">Transferase</keyword>
<dbReference type="OrthoDB" id="10254721at2759"/>
<proteinExistence type="inferred from homology"/>
<evidence type="ECO:0000256" key="1">
    <source>
        <dbReference type="ARBA" id="ARBA00001946"/>
    </source>
</evidence>
<dbReference type="PANTHER" id="PTHR12153">
    <property type="entry name" value="SELENOPROTEIN O"/>
    <property type="match status" value="1"/>
</dbReference>
<name>A0A8B8AMN2_CRAVI</name>
<evidence type="ECO:0000256" key="7">
    <source>
        <dbReference type="ARBA" id="ARBA00022840"/>
    </source>
</evidence>
<accession>A0A8B8AMN2</accession>
<dbReference type="InterPro" id="IPR003846">
    <property type="entry name" value="SelO"/>
</dbReference>
<dbReference type="PANTHER" id="PTHR12153:SF15">
    <property type="entry name" value="PROTEIN ADENYLYLTRANSFERASE SELO, MITOCHONDRIAL"/>
    <property type="match status" value="1"/>
</dbReference>
<dbReference type="KEGG" id="cvn:111103139"/>
<evidence type="ECO:0000256" key="3">
    <source>
        <dbReference type="ARBA" id="ARBA00022679"/>
    </source>
</evidence>
<dbReference type="HAMAP" id="MF_00692">
    <property type="entry name" value="SelO"/>
    <property type="match status" value="1"/>
</dbReference>
<evidence type="ECO:0000256" key="2">
    <source>
        <dbReference type="ARBA" id="ARBA00009747"/>
    </source>
</evidence>
<sequence>MIKQFRSFIRRGVNIERISLLAIGTILLRKLHLHGRMTSGTLESLNFDNLALRSLPIDSEEENYVRQVQGACFSRVKPTPVSNPRLVAASAPALSLIDLDPGQIERGDFAEFFSGNKLLPGSETAAHCYCGHQFGYFSGQLGDGAAMYLGEIVNKSGERWEIQLKGSGLTPYSRTADGRKVLRSTIREFLCSEAIHHLGIPTTRAGSCVTSDSRVVRDIFYDGNPIQERCSVVLRIAPTFLRFGSFEIFKPTDSETGRTGPSVGRNDLLTQMLDYTVQTFYPEIWQAHSSDRETAYVEFFKELTRRTARLVADWQSVGWCHGVLNTDNMSIVGVTIDYGPFGFMDKYDPGFICNASDDGGRYTYIKQPQICKWNIKKFAEAIQGVVPLAKTVPETKIFDEEYSDYYTEKMRRKFGLSHPEEHDGELVGSFLDTMEKTGADFTNCFRCLSRLPLPGTPDYDERLQEVIEYILSQCSTVEELKNLYRPRMNPRQFQMMLMLMESNPQLASALGRGFSAFSQEIERLEKGKELEKITEEEKQKECRELWRTWFTGYTDRLTREAAKVTDLAAANEKRRELMNSTNPRFILRNYIAQNAIDAAEKGDFSEVNRVLRLLQSPYSEDDSLDTQIQTSEDCNSAAKADDYSASALPRTFVGQCYDGKPPSWSTDLRVT</sequence>
<reference evidence="11" key="2">
    <citation type="submission" date="2025-08" db="UniProtKB">
        <authorList>
            <consortium name="RefSeq"/>
        </authorList>
    </citation>
    <scope>IDENTIFICATION</scope>
    <source>
        <tissue evidence="11">Whole sample</tissue>
    </source>
</reference>
<dbReference type="NCBIfam" id="NF000658">
    <property type="entry name" value="PRK00029.1"/>
    <property type="match status" value="1"/>
</dbReference>
<dbReference type="Proteomes" id="UP000694844">
    <property type="component" value="Chromosome 1"/>
</dbReference>
<dbReference type="AlphaFoldDB" id="A0A8B8AMN2"/>
<keyword evidence="4" id="KW-0548">Nucleotidyltransferase</keyword>
<keyword evidence="10" id="KW-1185">Reference proteome</keyword>
<evidence type="ECO:0000256" key="6">
    <source>
        <dbReference type="ARBA" id="ARBA00022741"/>
    </source>
</evidence>
<dbReference type="GeneID" id="111103139"/>
<evidence type="ECO:0000256" key="4">
    <source>
        <dbReference type="ARBA" id="ARBA00022695"/>
    </source>
</evidence>
<dbReference type="GO" id="GO:0016779">
    <property type="term" value="F:nucleotidyltransferase activity"/>
    <property type="evidence" value="ECO:0007669"/>
    <property type="project" value="UniProtKB-KW"/>
</dbReference>
<keyword evidence="6" id="KW-0547">Nucleotide-binding</keyword>
<dbReference type="RefSeq" id="XP_022291893.1">
    <property type="nucleotide sequence ID" value="XM_022436185.1"/>
</dbReference>
<evidence type="ECO:0000256" key="8">
    <source>
        <dbReference type="ARBA" id="ARBA00022842"/>
    </source>
</evidence>
<protein>
    <recommendedName>
        <fullName evidence="9">Selenoprotein O</fullName>
    </recommendedName>
</protein>
<comment type="cofactor">
    <cofactor evidence="1">
        <name>Mg(2+)</name>
        <dbReference type="ChEBI" id="CHEBI:18420"/>
    </cofactor>
</comment>
<organism evidence="10 11">
    <name type="scientific">Crassostrea virginica</name>
    <name type="common">Eastern oyster</name>
    <dbReference type="NCBI Taxonomy" id="6565"/>
    <lineage>
        <taxon>Eukaryota</taxon>
        <taxon>Metazoa</taxon>
        <taxon>Spiralia</taxon>
        <taxon>Lophotrochozoa</taxon>
        <taxon>Mollusca</taxon>
        <taxon>Bivalvia</taxon>
        <taxon>Autobranchia</taxon>
        <taxon>Pteriomorphia</taxon>
        <taxon>Ostreida</taxon>
        <taxon>Ostreoidea</taxon>
        <taxon>Ostreidae</taxon>
        <taxon>Crassostrea</taxon>
    </lineage>
</organism>
<dbReference type="GO" id="GO:0005524">
    <property type="term" value="F:ATP binding"/>
    <property type="evidence" value="ECO:0007669"/>
    <property type="project" value="UniProtKB-KW"/>
</dbReference>
<evidence type="ECO:0000313" key="11">
    <source>
        <dbReference type="RefSeq" id="XP_022291893.1"/>
    </source>
</evidence>
<keyword evidence="5" id="KW-0479">Metal-binding</keyword>